<comment type="caution">
    <text evidence="2">The sequence shown here is derived from an EMBL/GenBank/DDBJ whole genome shotgun (WGS) entry which is preliminary data.</text>
</comment>
<name>A0A9X4H937_9FIRM</name>
<dbReference type="EMBL" id="JAKOAV010000036">
    <property type="protein sequence ID" value="MDF9409634.1"/>
    <property type="molecule type" value="Genomic_DNA"/>
</dbReference>
<dbReference type="InterPro" id="IPR043502">
    <property type="entry name" value="DNA/RNA_pol_sf"/>
</dbReference>
<feature type="domain" description="Reverse transcriptase" evidence="1">
    <location>
        <begin position="69"/>
        <end position="326"/>
    </location>
</feature>
<dbReference type="PANTHER" id="PTHR34047:SF8">
    <property type="entry name" value="PROTEIN YKFC"/>
    <property type="match status" value="1"/>
</dbReference>
<reference evidence="2" key="1">
    <citation type="submission" date="2022-02" db="EMBL/GenBank/DDBJ databases">
        <authorList>
            <person name="Leng L."/>
        </authorList>
    </citation>
    <scope>NUCLEOTIDE SEQUENCE</scope>
    <source>
        <strain evidence="2">JI</strain>
    </source>
</reference>
<evidence type="ECO:0000313" key="3">
    <source>
        <dbReference type="Proteomes" id="UP001154312"/>
    </source>
</evidence>
<dbReference type="PROSITE" id="PS50878">
    <property type="entry name" value="RT_POL"/>
    <property type="match status" value="1"/>
</dbReference>
<protein>
    <submittedName>
        <fullName evidence="2">Reverse transcriptase/maturase family protein</fullName>
    </submittedName>
</protein>
<keyword evidence="2" id="KW-0548">Nucleotidyltransferase</keyword>
<keyword evidence="2" id="KW-0808">Transferase</keyword>
<proteinExistence type="predicted"/>
<dbReference type="CDD" id="cd01651">
    <property type="entry name" value="RT_G2_intron"/>
    <property type="match status" value="1"/>
</dbReference>
<accession>A0A9X4H937</accession>
<dbReference type="InterPro" id="IPR000477">
    <property type="entry name" value="RT_dom"/>
</dbReference>
<dbReference type="Pfam" id="PF00078">
    <property type="entry name" value="RVT_1"/>
    <property type="match status" value="1"/>
</dbReference>
<keyword evidence="3" id="KW-1185">Reference proteome</keyword>
<dbReference type="PANTHER" id="PTHR34047">
    <property type="entry name" value="NUCLEAR INTRON MATURASE 1, MITOCHONDRIAL-RELATED"/>
    <property type="match status" value="1"/>
</dbReference>
<sequence>MRNPVNVLKSLTEKSHDPEYRFERLYRNLYNPEFYLTAYKNIAQSQGSMTPGVDGKTLDNMSMGRIDRIIAAIKSHEYQPNPARREYIEKKNSTKKRPLGIPSTDDKLVQEIVRMIFESIYEPTFSKQSHGFRPNRSCHTALAHLQNTFTATNWFVEGDIKSCFDSFDHHVLINILRRRIKDEYFIALMWKFLKAGYMEQWEYKTTYSGTPQGSGISPILANIYLNELDKYMEEYKSEFDVSEGRRRTTPEYHSAVNAVYLAKRKYAKKWSAMDRKERESAARHIKELRKKTLKLKPFPVFDKSFQKLQYIRYADDCAPRRRIYAA</sequence>
<dbReference type="InterPro" id="IPR051083">
    <property type="entry name" value="GrpII_Intron_Splice-Mob/Def"/>
</dbReference>
<keyword evidence="2" id="KW-0695">RNA-directed DNA polymerase</keyword>
<organism evidence="2 3">
    <name type="scientific">Pelotomaculum isophthalicicum JI</name>
    <dbReference type="NCBI Taxonomy" id="947010"/>
    <lineage>
        <taxon>Bacteria</taxon>
        <taxon>Bacillati</taxon>
        <taxon>Bacillota</taxon>
        <taxon>Clostridia</taxon>
        <taxon>Eubacteriales</taxon>
        <taxon>Desulfotomaculaceae</taxon>
        <taxon>Pelotomaculum</taxon>
    </lineage>
</organism>
<dbReference type="SUPFAM" id="SSF56672">
    <property type="entry name" value="DNA/RNA polymerases"/>
    <property type="match status" value="1"/>
</dbReference>
<dbReference type="AlphaFoldDB" id="A0A9X4H937"/>
<dbReference type="Proteomes" id="UP001154312">
    <property type="component" value="Unassembled WGS sequence"/>
</dbReference>
<evidence type="ECO:0000313" key="2">
    <source>
        <dbReference type="EMBL" id="MDF9409634.1"/>
    </source>
</evidence>
<evidence type="ECO:0000259" key="1">
    <source>
        <dbReference type="PROSITE" id="PS50878"/>
    </source>
</evidence>
<dbReference type="GO" id="GO:0003964">
    <property type="term" value="F:RNA-directed DNA polymerase activity"/>
    <property type="evidence" value="ECO:0007669"/>
    <property type="project" value="UniProtKB-KW"/>
</dbReference>
<gene>
    <name evidence="2" type="ORF">L7E55_14960</name>
</gene>